<feature type="transmembrane region" description="Helical" evidence="1">
    <location>
        <begin position="43"/>
        <end position="60"/>
    </location>
</feature>
<evidence type="ECO:0000313" key="3">
    <source>
        <dbReference type="Proteomes" id="UP001497416"/>
    </source>
</evidence>
<gene>
    <name evidence="2" type="ORF">T190607A01A_10197</name>
</gene>
<organism evidence="2 3">
    <name type="scientific">Tenacibaculum platacis</name>
    <dbReference type="NCBI Taxonomy" id="3137852"/>
    <lineage>
        <taxon>Bacteria</taxon>
        <taxon>Pseudomonadati</taxon>
        <taxon>Bacteroidota</taxon>
        <taxon>Flavobacteriia</taxon>
        <taxon>Flavobacteriales</taxon>
        <taxon>Flavobacteriaceae</taxon>
        <taxon>Tenacibaculum</taxon>
    </lineage>
</organism>
<reference evidence="2 3" key="1">
    <citation type="submission" date="2024-05" db="EMBL/GenBank/DDBJ databases">
        <authorList>
            <person name="Duchaud E."/>
        </authorList>
    </citation>
    <scope>NUCLEOTIDE SEQUENCE [LARGE SCALE GENOMIC DNA]</scope>
    <source>
        <strain evidence="2">Ena-SAMPLE-TAB-13-05-2024-13:56:06:370-140302</strain>
    </source>
</reference>
<comment type="caution">
    <text evidence="2">The sequence shown here is derived from an EMBL/GenBank/DDBJ whole genome shotgun (WGS) entry which is preliminary data.</text>
</comment>
<proteinExistence type="predicted"/>
<dbReference type="EMBL" id="CAXIXY010000003">
    <property type="protein sequence ID" value="CAL2075474.1"/>
    <property type="molecule type" value="Genomic_DNA"/>
</dbReference>
<keyword evidence="1" id="KW-1133">Transmembrane helix</keyword>
<keyword evidence="1" id="KW-0812">Transmembrane</keyword>
<evidence type="ECO:0000256" key="1">
    <source>
        <dbReference type="SAM" id="Phobius"/>
    </source>
</evidence>
<keyword evidence="1" id="KW-0472">Membrane</keyword>
<keyword evidence="3" id="KW-1185">Reference proteome</keyword>
<evidence type="ECO:0000313" key="2">
    <source>
        <dbReference type="EMBL" id="CAL2075474.1"/>
    </source>
</evidence>
<feature type="transmembrane region" description="Helical" evidence="1">
    <location>
        <begin position="12"/>
        <end position="31"/>
    </location>
</feature>
<dbReference type="Proteomes" id="UP001497416">
    <property type="component" value="Unassembled WGS sequence"/>
</dbReference>
<protein>
    <submittedName>
        <fullName evidence="2">Uncharacterized protein</fullName>
    </submittedName>
</protein>
<sequence>MKKVYLGVKIISLAVFGILGMLSLLMFPFLIGESDTETSILGFYYLAIFLISFSVLYFIVKNELKKG</sequence>
<name>A0ABP1ECT7_9FLAO</name>
<accession>A0ABP1ECT7</accession>
<dbReference type="RefSeq" id="WP_348709692.1">
    <property type="nucleotide sequence ID" value="NZ_CAXIXY010000003.1"/>
</dbReference>